<dbReference type="Proteomes" id="UP000298030">
    <property type="component" value="Unassembled WGS sequence"/>
</dbReference>
<evidence type="ECO:0000256" key="1">
    <source>
        <dbReference type="SAM" id="MobiDB-lite"/>
    </source>
</evidence>
<sequence length="281" mass="31777">MPNTVLRRLRAEVRRARVTDARDRETWTVGDDVDDGELIVHDGDERARENNQRGDGWRKRGRKGRDGGGLLYAFASKSHLPVQNALRMPVLCSRPPEGVPSSFPCSAQDIHTKSYREDSNFIDASLVDRPALLKTSTSIPSCSGSDEFNPLTALSEARRDKNPTTGATGIEHTLHCRCYMVKENAQTQQGRSDPGPDRPNWRRRMFGSIFENVRYTFSDGHDSFEGAKRLSIEEGEGDARWTSVARQRYRYGRVVTSRDHNKETKLRMPTRAGSPKEEEGR</sequence>
<feature type="compositionally biased region" description="Basic and acidic residues" evidence="1">
    <location>
        <begin position="44"/>
        <end position="58"/>
    </location>
</feature>
<evidence type="ECO:0000313" key="2">
    <source>
        <dbReference type="EMBL" id="TEB20826.1"/>
    </source>
</evidence>
<keyword evidence="3" id="KW-1185">Reference proteome</keyword>
<gene>
    <name evidence="2" type="ORF">FA13DRAFT_1717432</name>
</gene>
<reference evidence="2 3" key="1">
    <citation type="journal article" date="2019" name="Nat. Ecol. Evol.">
        <title>Megaphylogeny resolves global patterns of mushroom evolution.</title>
        <authorList>
            <person name="Varga T."/>
            <person name="Krizsan K."/>
            <person name="Foldi C."/>
            <person name="Dima B."/>
            <person name="Sanchez-Garcia M."/>
            <person name="Sanchez-Ramirez S."/>
            <person name="Szollosi G.J."/>
            <person name="Szarkandi J.G."/>
            <person name="Papp V."/>
            <person name="Albert L."/>
            <person name="Andreopoulos W."/>
            <person name="Angelini C."/>
            <person name="Antonin V."/>
            <person name="Barry K.W."/>
            <person name="Bougher N.L."/>
            <person name="Buchanan P."/>
            <person name="Buyck B."/>
            <person name="Bense V."/>
            <person name="Catcheside P."/>
            <person name="Chovatia M."/>
            <person name="Cooper J."/>
            <person name="Damon W."/>
            <person name="Desjardin D."/>
            <person name="Finy P."/>
            <person name="Geml J."/>
            <person name="Haridas S."/>
            <person name="Hughes K."/>
            <person name="Justo A."/>
            <person name="Karasinski D."/>
            <person name="Kautmanova I."/>
            <person name="Kiss B."/>
            <person name="Kocsube S."/>
            <person name="Kotiranta H."/>
            <person name="LaButti K.M."/>
            <person name="Lechner B.E."/>
            <person name="Liimatainen K."/>
            <person name="Lipzen A."/>
            <person name="Lukacs Z."/>
            <person name="Mihaltcheva S."/>
            <person name="Morgado L.N."/>
            <person name="Niskanen T."/>
            <person name="Noordeloos M.E."/>
            <person name="Ohm R.A."/>
            <person name="Ortiz-Santana B."/>
            <person name="Ovrebo C."/>
            <person name="Racz N."/>
            <person name="Riley R."/>
            <person name="Savchenko A."/>
            <person name="Shiryaev A."/>
            <person name="Soop K."/>
            <person name="Spirin V."/>
            <person name="Szebenyi C."/>
            <person name="Tomsovsky M."/>
            <person name="Tulloss R.E."/>
            <person name="Uehling J."/>
            <person name="Grigoriev I.V."/>
            <person name="Vagvolgyi C."/>
            <person name="Papp T."/>
            <person name="Martin F.M."/>
            <person name="Miettinen O."/>
            <person name="Hibbett D.S."/>
            <person name="Nagy L.G."/>
        </authorList>
    </citation>
    <scope>NUCLEOTIDE SEQUENCE [LARGE SCALE GENOMIC DNA]</scope>
    <source>
        <strain evidence="2 3">FP101781</strain>
    </source>
</reference>
<accession>A0A4Y7SHX3</accession>
<dbReference type="AlphaFoldDB" id="A0A4Y7SHX3"/>
<feature type="region of interest" description="Disordered" evidence="1">
    <location>
        <begin position="44"/>
        <end position="63"/>
    </location>
</feature>
<evidence type="ECO:0000313" key="3">
    <source>
        <dbReference type="Proteomes" id="UP000298030"/>
    </source>
</evidence>
<dbReference type="EMBL" id="QPFP01000130">
    <property type="protein sequence ID" value="TEB20826.1"/>
    <property type="molecule type" value="Genomic_DNA"/>
</dbReference>
<name>A0A4Y7SHX3_COPMI</name>
<comment type="caution">
    <text evidence="2">The sequence shown here is derived from an EMBL/GenBank/DDBJ whole genome shotgun (WGS) entry which is preliminary data.</text>
</comment>
<feature type="region of interest" description="Disordered" evidence="1">
    <location>
        <begin position="255"/>
        <end position="281"/>
    </location>
</feature>
<organism evidence="2 3">
    <name type="scientific">Coprinellus micaceus</name>
    <name type="common">Glistening ink-cap mushroom</name>
    <name type="synonym">Coprinus micaceus</name>
    <dbReference type="NCBI Taxonomy" id="71717"/>
    <lineage>
        <taxon>Eukaryota</taxon>
        <taxon>Fungi</taxon>
        <taxon>Dikarya</taxon>
        <taxon>Basidiomycota</taxon>
        <taxon>Agaricomycotina</taxon>
        <taxon>Agaricomycetes</taxon>
        <taxon>Agaricomycetidae</taxon>
        <taxon>Agaricales</taxon>
        <taxon>Agaricineae</taxon>
        <taxon>Psathyrellaceae</taxon>
        <taxon>Coprinellus</taxon>
    </lineage>
</organism>
<feature type="compositionally biased region" description="Basic and acidic residues" evidence="1">
    <location>
        <begin position="256"/>
        <end position="266"/>
    </location>
</feature>
<protein>
    <submittedName>
        <fullName evidence="2">Uncharacterized protein</fullName>
    </submittedName>
</protein>
<proteinExistence type="predicted"/>